<sequence>MSICAYSFPKVTKSNKIKSENNIIGQTLPFIALSSNLLKKVKEVPGFMQYFSFGNY</sequence>
<reference evidence="2" key="1">
    <citation type="journal article" date="2011" name="Genome Biol.">
        <title>Comparative genomics of the social amoebae Dictyostelium discoideum and Dictyostelium purpureum.</title>
        <authorList>
            <consortium name="US DOE Joint Genome Institute (JGI-PGF)"/>
            <person name="Sucgang R."/>
            <person name="Kuo A."/>
            <person name="Tian X."/>
            <person name="Salerno W."/>
            <person name="Parikh A."/>
            <person name="Feasley C.L."/>
            <person name="Dalin E."/>
            <person name="Tu H."/>
            <person name="Huang E."/>
            <person name="Barry K."/>
            <person name="Lindquist E."/>
            <person name="Shapiro H."/>
            <person name="Bruce D."/>
            <person name="Schmutz J."/>
            <person name="Salamov A."/>
            <person name="Fey P."/>
            <person name="Gaudet P."/>
            <person name="Anjard C."/>
            <person name="Babu M.M."/>
            <person name="Basu S."/>
            <person name="Bushmanova Y."/>
            <person name="van der Wel H."/>
            <person name="Katoh-Kurasawa M."/>
            <person name="Dinh C."/>
            <person name="Coutinho P.M."/>
            <person name="Saito T."/>
            <person name="Elias M."/>
            <person name="Schaap P."/>
            <person name="Kay R.R."/>
            <person name="Henrissat B."/>
            <person name="Eichinger L."/>
            <person name="Rivero F."/>
            <person name="Putnam N.H."/>
            <person name="West C.M."/>
            <person name="Loomis W.F."/>
            <person name="Chisholm R.L."/>
            <person name="Shaulsky G."/>
            <person name="Strassmann J.E."/>
            <person name="Queller D.C."/>
            <person name="Kuspa A."/>
            <person name="Grigoriev I.V."/>
        </authorList>
    </citation>
    <scope>NUCLEOTIDE SEQUENCE [LARGE SCALE GENOMIC DNA]</scope>
    <source>
        <strain evidence="2">QSDP1</strain>
    </source>
</reference>
<accession>F1A244</accession>
<proteinExistence type="predicted"/>
<organism evidence="1 2">
    <name type="scientific">Dictyostelium purpureum</name>
    <name type="common">Slime mold</name>
    <dbReference type="NCBI Taxonomy" id="5786"/>
    <lineage>
        <taxon>Eukaryota</taxon>
        <taxon>Amoebozoa</taxon>
        <taxon>Evosea</taxon>
        <taxon>Eumycetozoa</taxon>
        <taxon>Dictyostelia</taxon>
        <taxon>Dictyosteliales</taxon>
        <taxon>Dictyosteliaceae</taxon>
        <taxon>Dictyostelium</taxon>
    </lineage>
</organism>
<dbReference type="EMBL" id="GL871396">
    <property type="protein sequence ID" value="EGC29739.1"/>
    <property type="molecule type" value="Genomic_DNA"/>
</dbReference>
<dbReference type="VEuPathDB" id="AmoebaDB:DICPUDRAFT_158639"/>
<evidence type="ECO:0000313" key="2">
    <source>
        <dbReference type="Proteomes" id="UP000001064"/>
    </source>
</evidence>
<dbReference type="GeneID" id="10505054"/>
<name>F1A244_DICPU</name>
<protein>
    <submittedName>
        <fullName evidence="1">Uncharacterized protein</fullName>
    </submittedName>
</protein>
<evidence type="ECO:0000313" key="1">
    <source>
        <dbReference type="EMBL" id="EGC29739.1"/>
    </source>
</evidence>
<dbReference type="KEGG" id="dpp:DICPUDRAFT_158639"/>
<dbReference type="AlphaFoldDB" id="F1A244"/>
<dbReference type="RefSeq" id="XP_003293732.1">
    <property type="nucleotide sequence ID" value="XM_003293684.1"/>
</dbReference>
<keyword evidence="2" id="KW-1185">Reference proteome</keyword>
<gene>
    <name evidence="1" type="ORF">DICPUDRAFT_158639</name>
</gene>
<dbReference type="Proteomes" id="UP000001064">
    <property type="component" value="Unassembled WGS sequence"/>
</dbReference>
<dbReference type="InParanoid" id="F1A244"/>